<feature type="transmembrane region" description="Helical" evidence="5">
    <location>
        <begin position="309"/>
        <end position="328"/>
    </location>
</feature>
<dbReference type="InterPro" id="IPR052556">
    <property type="entry name" value="PolySynth_Transporter"/>
</dbReference>
<evidence type="ECO:0000313" key="8">
    <source>
        <dbReference type="Proteomes" id="UP000216107"/>
    </source>
</evidence>
<dbReference type="CDD" id="cd13128">
    <property type="entry name" value="MATE_Wzx_like"/>
    <property type="match status" value="1"/>
</dbReference>
<dbReference type="RefSeq" id="WP_095525823.1">
    <property type="nucleotide sequence ID" value="NZ_MDUX01000075.1"/>
</dbReference>
<accession>A0A272EN30</accession>
<evidence type="ECO:0000256" key="3">
    <source>
        <dbReference type="ARBA" id="ARBA00022989"/>
    </source>
</evidence>
<keyword evidence="3 5" id="KW-1133">Transmembrane helix</keyword>
<evidence type="ECO:0000313" key="9">
    <source>
        <dbReference type="Proteomes" id="UP000623509"/>
    </source>
</evidence>
<feature type="transmembrane region" description="Helical" evidence="5">
    <location>
        <begin position="131"/>
        <end position="154"/>
    </location>
</feature>
<comment type="caution">
    <text evidence="7">The sequence shown here is derived from an EMBL/GenBank/DDBJ whole genome shotgun (WGS) entry which is preliminary data.</text>
</comment>
<gene>
    <name evidence="6" type="ORF">BGI27_15950</name>
    <name evidence="7" type="ORF">CGU29_15990</name>
</gene>
<comment type="subcellular location">
    <subcellularLocation>
        <location evidence="1">Membrane</location>
        <topology evidence="1">Multi-pass membrane protein</topology>
    </subcellularLocation>
</comment>
<reference evidence="7 8" key="2">
    <citation type="submission" date="2017-07" db="EMBL/GenBank/DDBJ databases">
        <title>Candidatus Dactylopiibacterium carminicum, a nitrogen-fixing symbiont of the cochineal insect Dactylopius coccus and Dactylopius opuntiae (Hemiptera: Coccoidea: Dactylopiidae).</title>
        <authorList>
            <person name="Vera A."/>
        </authorList>
    </citation>
    <scope>NUCLEOTIDE SEQUENCE [LARGE SCALE GENOMIC DNA]</scope>
    <source>
        <strain evidence="7 8">NFDCM</strain>
    </source>
</reference>
<keyword evidence="2 5" id="KW-0812">Transmembrane</keyword>
<proteinExistence type="predicted"/>
<dbReference type="PANTHER" id="PTHR43424">
    <property type="entry name" value="LOCUS PUTATIVE PROTEIN 1-RELATED"/>
    <property type="match status" value="1"/>
</dbReference>
<evidence type="ECO:0000256" key="1">
    <source>
        <dbReference type="ARBA" id="ARBA00004141"/>
    </source>
</evidence>
<keyword evidence="4 5" id="KW-0472">Membrane</keyword>
<dbReference type="Proteomes" id="UP000623509">
    <property type="component" value="Unassembled WGS sequence"/>
</dbReference>
<feature type="transmembrane region" description="Helical" evidence="5">
    <location>
        <begin position="340"/>
        <end position="362"/>
    </location>
</feature>
<dbReference type="PANTHER" id="PTHR43424:SF1">
    <property type="entry name" value="LOCUS PUTATIVE PROTEIN 1-RELATED"/>
    <property type="match status" value="1"/>
</dbReference>
<feature type="transmembrane region" description="Helical" evidence="5">
    <location>
        <begin position="401"/>
        <end position="422"/>
    </location>
</feature>
<dbReference type="EMBL" id="MDUX01000075">
    <property type="protein sequence ID" value="KAF7597937.1"/>
    <property type="molecule type" value="Genomic_DNA"/>
</dbReference>
<evidence type="ECO:0000256" key="5">
    <source>
        <dbReference type="SAM" id="Phobius"/>
    </source>
</evidence>
<evidence type="ECO:0000256" key="4">
    <source>
        <dbReference type="ARBA" id="ARBA00023136"/>
    </source>
</evidence>
<protein>
    <submittedName>
        <fullName evidence="6">Flippase</fullName>
    </submittedName>
</protein>
<evidence type="ECO:0000256" key="2">
    <source>
        <dbReference type="ARBA" id="ARBA00022692"/>
    </source>
</evidence>
<reference evidence="6 9" key="1">
    <citation type="submission" date="2016-08" db="EMBL/GenBank/DDBJ databases">
        <title>Candidatus Dactylopiibacterium carminicum genome sequence.</title>
        <authorList>
            <person name="Ramirez-Puebla S.T."/>
            <person name="Ormeno-Orrillo E."/>
            <person name="Vera-Ponce De Leon A."/>
            <person name="Luis L."/>
            <person name="Sanchez-Flores A."/>
            <person name="Monica R."/>
            <person name="Martinez-Romero E."/>
        </authorList>
    </citation>
    <scope>NUCLEOTIDE SEQUENCE [LARGE SCALE GENOMIC DNA]</scope>
    <source>
        <strain evidence="6">END1</strain>
    </source>
</reference>
<keyword evidence="9" id="KW-1185">Reference proteome</keyword>
<feature type="transmembrane region" description="Helical" evidence="5">
    <location>
        <begin position="374"/>
        <end position="395"/>
    </location>
</feature>
<dbReference type="Proteomes" id="UP000216107">
    <property type="component" value="Unassembled WGS sequence"/>
</dbReference>
<feature type="transmembrane region" description="Helical" evidence="5">
    <location>
        <begin position="230"/>
        <end position="249"/>
    </location>
</feature>
<organism evidence="7 8">
    <name type="scientific">Candidatus Dactylopiibacterium carminicum</name>
    <dbReference type="NCBI Taxonomy" id="857335"/>
    <lineage>
        <taxon>Bacteria</taxon>
        <taxon>Pseudomonadati</taxon>
        <taxon>Pseudomonadota</taxon>
        <taxon>Betaproteobacteria</taxon>
        <taxon>Rhodocyclales</taxon>
        <taxon>Rhodocyclaceae</taxon>
        <taxon>Candidatus Dactylopiibacterium</taxon>
    </lineage>
</organism>
<sequence>MIARYFLKLRVLIYSLSARPYLRSLLVNAGWLMADRLLRVLLGVFIGAWVARYLGPENYGELAYVVAFLSIFQALSALSLEGVLVRDVAQGIDRAGRLIGTALYLRLAASVFACVAACVIVYLLRPGDTRCLLMVGMLGIGMLFQSTDVIEIWLQSQMKGGLSVTAKALAYSFASVVKVFLIVYEAPVWAFAFVLLLDAILAAWALVFAYQRYPTPSYWLWDDLVARSMLREAFPFLLASMAMVALARIDQVLLRQLSGDHALGVYSTALPFSSVSQMLAVAAFVSLLPRISSLRLSDELMYFRRLQQCLALFLWAGVLIAGIVFLLADQFLSILLGEAYADSVSILKIHVFSNIFYFLGLARNLATVADRRPLIALWSALTGLMVNVVALLILVPRFGGVGAAWAAVVASACSSFLVQSLLDPNVFRMQLRAFNLLRLLKA</sequence>
<dbReference type="Pfam" id="PF01943">
    <property type="entry name" value="Polysacc_synt"/>
    <property type="match status" value="1"/>
</dbReference>
<evidence type="ECO:0000313" key="6">
    <source>
        <dbReference type="EMBL" id="KAF7597937.1"/>
    </source>
</evidence>
<feature type="transmembrane region" description="Helical" evidence="5">
    <location>
        <begin position="269"/>
        <end position="288"/>
    </location>
</feature>
<dbReference type="GO" id="GO:0016020">
    <property type="term" value="C:membrane"/>
    <property type="evidence" value="ECO:0007669"/>
    <property type="project" value="UniProtKB-SubCell"/>
</dbReference>
<feature type="transmembrane region" description="Helical" evidence="5">
    <location>
        <begin position="21"/>
        <end position="50"/>
    </location>
</feature>
<name>A0A272EN30_9RHOO</name>
<dbReference type="AlphaFoldDB" id="A0A272EN30"/>
<dbReference type="OrthoDB" id="88014at2"/>
<evidence type="ECO:0000313" key="7">
    <source>
        <dbReference type="EMBL" id="PAS91511.1"/>
    </source>
</evidence>
<feature type="transmembrane region" description="Helical" evidence="5">
    <location>
        <begin position="190"/>
        <end position="210"/>
    </location>
</feature>
<feature type="transmembrane region" description="Helical" evidence="5">
    <location>
        <begin position="103"/>
        <end position="125"/>
    </location>
</feature>
<dbReference type="InterPro" id="IPR002797">
    <property type="entry name" value="Polysacc_synth"/>
</dbReference>
<feature type="transmembrane region" description="Helical" evidence="5">
    <location>
        <begin position="166"/>
        <end position="184"/>
    </location>
</feature>
<feature type="transmembrane region" description="Helical" evidence="5">
    <location>
        <begin position="62"/>
        <end position="83"/>
    </location>
</feature>
<dbReference type="EMBL" id="NMRN01000078">
    <property type="protein sequence ID" value="PAS91511.1"/>
    <property type="molecule type" value="Genomic_DNA"/>
</dbReference>